<accession>A0ABR2XBI2</accession>
<feature type="region of interest" description="Disordered" evidence="1">
    <location>
        <begin position="94"/>
        <end position="134"/>
    </location>
</feature>
<reference evidence="3 4" key="1">
    <citation type="submission" date="2024-02" db="EMBL/GenBank/DDBJ databases">
        <title>First draft genome assembly of two strains of Seiridium cardinale.</title>
        <authorList>
            <person name="Emiliani G."/>
            <person name="Scali E."/>
        </authorList>
    </citation>
    <scope>NUCLEOTIDE SEQUENCE [LARGE SCALE GENOMIC DNA]</scope>
    <source>
        <strain evidence="3 4">BM-138-000479</strain>
    </source>
</reference>
<evidence type="ECO:0000313" key="4">
    <source>
        <dbReference type="Proteomes" id="UP001465668"/>
    </source>
</evidence>
<feature type="signal peptide" evidence="2">
    <location>
        <begin position="1"/>
        <end position="19"/>
    </location>
</feature>
<evidence type="ECO:0000256" key="1">
    <source>
        <dbReference type="SAM" id="MobiDB-lite"/>
    </source>
</evidence>
<comment type="caution">
    <text evidence="3">The sequence shown here is derived from an EMBL/GenBank/DDBJ whole genome shotgun (WGS) entry which is preliminary data.</text>
</comment>
<proteinExistence type="predicted"/>
<evidence type="ECO:0000313" key="3">
    <source>
        <dbReference type="EMBL" id="KAK9771180.1"/>
    </source>
</evidence>
<keyword evidence="4" id="KW-1185">Reference proteome</keyword>
<organism evidence="3 4">
    <name type="scientific">Seiridium cardinale</name>
    <dbReference type="NCBI Taxonomy" id="138064"/>
    <lineage>
        <taxon>Eukaryota</taxon>
        <taxon>Fungi</taxon>
        <taxon>Dikarya</taxon>
        <taxon>Ascomycota</taxon>
        <taxon>Pezizomycotina</taxon>
        <taxon>Sordariomycetes</taxon>
        <taxon>Xylariomycetidae</taxon>
        <taxon>Amphisphaeriales</taxon>
        <taxon>Sporocadaceae</taxon>
        <taxon>Seiridium</taxon>
    </lineage>
</organism>
<keyword evidence="2" id="KW-0732">Signal</keyword>
<protein>
    <submittedName>
        <fullName evidence="3">Uncharacterized protein</fullName>
    </submittedName>
</protein>
<name>A0ABR2XBI2_9PEZI</name>
<dbReference type="Proteomes" id="UP001465668">
    <property type="component" value="Unassembled WGS sequence"/>
</dbReference>
<feature type="chain" id="PRO_5046228624" evidence="2">
    <location>
        <begin position="20"/>
        <end position="134"/>
    </location>
</feature>
<gene>
    <name evidence="3" type="ORF">SCAR479_12177</name>
</gene>
<sequence>MSKLSFLICLITFITFIKNKSPTLTKHKPIYLSARASLMNLIQVRRSALPCRNQQHLPVQALPPVHLVQLGLTHVSETLQREVIREVELHEPRVLPHGDDGLRQRHPVVRDRRPHEADAGPDREAHGPGAREET</sequence>
<evidence type="ECO:0000256" key="2">
    <source>
        <dbReference type="SAM" id="SignalP"/>
    </source>
</evidence>
<dbReference type="EMBL" id="JARVKM010000079">
    <property type="protein sequence ID" value="KAK9771180.1"/>
    <property type="molecule type" value="Genomic_DNA"/>
</dbReference>